<comment type="caution">
    <text evidence="2">The sequence shown here is derived from an EMBL/GenBank/DDBJ whole genome shotgun (WGS) entry which is preliminary data.</text>
</comment>
<dbReference type="Proteomes" id="UP000011625">
    <property type="component" value="Unassembled WGS sequence"/>
</dbReference>
<evidence type="ECO:0000313" key="3">
    <source>
        <dbReference type="Proteomes" id="UP000011625"/>
    </source>
</evidence>
<feature type="region of interest" description="Disordered" evidence="1">
    <location>
        <begin position="1"/>
        <end position="25"/>
    </location>
</feature>
<evidence type="ECO:0000256" key="1">
    <source>
        <dbReference type="SAM" id="MobiDB-lite"/>
    </source>
</evidence>
<dbReference type="AlphaFoldDB" id="M0MQ95"/>
<dbReference type="RefSeq" id="WP_005047106.1">
    <property type="nucleotide sequence ID" value="NZ_AOME01000108.1"/>
</dbReference>
<reference evidence="2 3" key="1">
    <citation type="journal article" date="2014" name="PLoS Genet.">
        <title>Phylogenetically driven sequencing of extremely halophilic archaea reveals strategies for static and dynamic osmo-response.</title>
        <authorList>
            <person name="Becker E.A."/>
            <person name="Seitzer P.M."/>
            <person name="Tritt A."/>
            <person name="Larsen D."/>
            <person name="Krusor M."/>
            <person name="Yao A.I."/>
            <person name="Wu D."/>
            <person name="Madern D."/>
            <person name="Eisen J.A."/>
            <person name="Darling A.E."/>
            <person name="Facciotti M.T."/>
        </authorList>
    </citation>
    <scope>NUCLEOTIDE SEQUENCE [LARGE SCALE GENOMIC DNA]</scope>
    <source>
        <strain evidence="2 3">DSM 8989</strain>
    </source>
</reference>
<evidence type="ECO:0000313" key="2">
    <source>
        <dbReference type="EMBL" id="EMA47806.1"/>
    </source>
</evidence>
<accession>M0MQ95</accession>
<keyword evidence="3" id="KW-1185">Reference proteome</keyword>
<sequence>MADSETEPTTSRPRKSENTATIEGTETAIPEIALLAEQIGEAIGVSYEATEQPAASEHLNDDGAWEYRFETDDTWGFVAADLDASRTVETTYPGWNTITVQPGQWAVFCNGTFAGVVSPRGGRIGGYALLEYGDEITDLETAMLDAFRTEYEALAGQSNTPSGDSPHGRD</sequence>
<dbReference type="STRING" id="1227456.C450_20846"/>
<dbReference type="EMBL" id="AOME01000108">
    <property type="protein sequence ID" value="EMA47806.1"/>
    <property type="molecule type" value="Genomic_DNA"/>
</dbReference>
<organism evidence="2 3">
    <name type="scientific">Halococcus salifodinae DSM 8989</name>
    <dbReference type="NCBI Taxonomy" id="1227456"/>
    <lineage>
        <taxon>Archaea</taxon>
        <taxon>Methanobacteriati</taxon>
        <taxon>Methanobacteriota</taxon>
        <taxon>Stenosarchaea group</taxon>
        <taxon>Halobacteria</taxon>
        <taxon>Halobacteriales</taxon>
        <taxon>Halococcaceae</taxon>
        <taxon>Halococcus</taxon>
    </lineage>
</organism>
<proteinExistence type="predicted"/>
<name>M0MQ95_9EURY</name>
<protein>
    <submittedName>
        <fullName evidence="2">Uncharacterized protein</fullName>
    </submittedName>
</protein>
<gene>
    <name evidence="2" type="ORF">C450_20846</name>
</gene>
<dbReference type="PATRIC" id="fig|1227456.3.peg.4203"/>